<accession>A0A8H6AMN0</accession>
<dbReference type="EMBL" id="JABFCT010000014">
    <property type="protein sequence ID" value="KAF5870386.1"/>
    <property type="molecule type" value="Genomic_DNA"/>
</dbReference>
<sequence length="85" mass="9452">MMQKKKKRSLKKKKYQPKKPRKSRSFENFIAETLAFGIDAVVPLARCGVVDDADGAAAVGFEIDFSVEGGLVVVLICETRHVLDR</sequence>
<dbReference type="GeneID" id="59263802"/>
<proteinExistence type="predicted"/>
<reference evidence="2 3" key="1">
    <citation type="journal article" date="2020" name="Phytopathology">
        <title>A high-quality genome resource of Botrytis fragariae, a new and rapidly spreading fungal pathogen causing strawberry gray mold in the U.S.A.</title>
        <authorList>
            <person name="Wu Y."/>
            <person name="Saski C.A."/>
            <person name="Schnabel G."/>
            <person name="Xiao S."/>
            <person name="Hu M."/>
        </authorList>
    </citation>
    <scope>NUCLEOTIDE SEQUENCE [LARGE SCALE GENOMIC DNA]</scope>
    <source>
        <strain evidence="2 3">BVB16</strain>
    </source>
</reference>
<name>A0A8H6AMN0_9HELO</name>
<protein>
    <submittedName>
        <fullName evidence="2">Uncharacterized protein</fullName>
    </submittedName>
</protein>
<comment type="caution">
    <text evidence="2">The sequence shown here is derived from an EMBL/GenBank/DDBJ whole genome shotgun (WGS) entry which is preliminary data.</text>
</comment>
<keyword evidence="3" id="KW-1185">Reference proteome</keyword>
<dbReference type="AlphaFoldDB" id="A0A8H6AMN0"/>
<organism evidence="2 3">
    <name type="scientific">Botrytis fragariae</name>
    <dbReference type="NCBI Taxonomy" id="1964551"/>
    <lineage>
        <taxon>Eukaryota</taxon>
        <taxon>Fungi</taxon>
        <taxon>Dikarya</taxon>
        <taxon>Ascomycota</taxon>
        <taxon>Pezizomycotina</taxon>
        <taxon>Leotiomycetes</taxon>
        <taxon>Helotiales</taxon>
        <taxon>Sclerotiniaceae</taxon>
        <taxon>Botrytis</taxon>
    </lineage>
</organism>
<evidence type="ECO:0000313" key="2">
    <source>
        <dbReference type="EMBL" id="KAF5870386.1"/>
    </source>
</evidence>
<evidence type="ECO:0000256" key="1">
    <source>
        <dbReference type="SAM" id="MobiDB-lite"/>
    </source>
</evidence>
<dbReference type="RefSeq" id="XP_037189333.1">
    <property type="nucleotide sequence ID" value="XM_037340110.1"/>
</dbReference>
<evidence type="ECO:0000313" key="3">
    <source>
        <dbReference type="Proteomes" id="UP000531561"/>
    </source>
</evidence>
<dbReference type="Proteomes" id="UP000531561">
    <property type="component" value="Unassembled WGS sequence"/>
</dbReference>
<feature type="region of interest" description="Disordered" evidence="1">
    <location>
        <begin position="1"/>
        <end position="23"/>
    </location>
</feature>
<gene>
    <name evidence="2" type="ORF">Bfra_009772</name>
</gene>